<reference evidence="2 3" key="2">
    <citation type="journal article" date="2022" name="Mar. Drugs">
        <title>Bioassay-Guided Fractionation Leads to the Detection of Cholic Acid Generated by the Rare Thalassomonas sp.</title>
        <authorList>
            <person name="Pheiffer F."/>
            <person name="Schneider Y.K."/>
            <person name="Hansen E.H."/>
            <person name="Andersen J.H."/>
            <person name="Isaksson J."/>
            <person name="Busche T."/>
            <person name="R C."/>
            <person name="Kalinowski J."/>
            <person name="Zyl L.V."/>
            <person name="Trindade M."/>
        </authorList>
    </citation>
    <scope>NUCLEOTIDE SEQUENCE [LARGE SCALE GENOMIC DNA]</scope>
    <source>
        <strain evidence="2 3">A5K-106</strain>
    </source>
</reference>
<evidence type="ECO:0000259" key="1">
    <source>
        <dbReference type="PROSITE" id="PS50801"/>
    </source>
</evidence>
<dbReference type="Gene3D" id="3.30.750.24">
    <property type="entry name" value="STAS domain"/>
    <property type="match status" value="1"/>
</dbReference>
<name>A0AAE9YPG9_9GAMM</name>
<dbReference type="Pfam" id="PF13466">
    <property type="entry name" value="STAS_2"/>
    <property type="match status" value="1"/>
</dbReference>
<dbReference type="RefSeq" id="WP_053042728.1">
    <property type="nucleotide sequence ID" value="NZ_CP059735.1"/>
</dbReference>
<evidence type="ECO:0000313" key="2">
    <source>
        <dbReference type="EMBL" id="WDD98098.1"/>
    </source>
</evidence>
<protein>
    <submittedName>
        <fullName evidence="2">STAS domain-containing protein</fullName>
    </submittedName>
</protein>
<dbReference type="AlphaFoldDB" id="A0AAE9YPG9"/>
<dbReference type="SUPFAM" id="SSF52091">
    <property type="entry name" value="SpoIIaa-like"/>
    <property type="match status" value="1"/>
</dbReference>
<dbReference type="PANTHER" id="PTHR35849">
    <property type="entry name" value="BLR2341 PROTEIN"/>
    <property type="match status" value="1"/>
</dbReference>
<accession>A0AAE9YPG9</accession>
<proteinExistence type="predicted"/>
<sequence>MSQIEFALSSEGGALSGEFTRHTVPTLAGKTIKKLLKNDHAVLDLKAVHGVDTAGLAWLLSLIEQAEKAHKKVELIHLPEDLLKLAKLSGVDHFLPITEC</sequence>
<gene>
    <name evidence="2" type="ORF">SG35_022875</name>
</gene>
<keyword evidence="3" id="KW-1185">Reference proteome</keyword>
<dbReference type="InterPro" id="IPR052746">
    <property type="entry name" value="MlaB_ABC_Transporter"/>
</dbReference>
<feature type="domain" description="STAS" evidence="1">
    <location>
        <begin position="15"/>
        <end position="100"/>
    </location>
</feature>
<dbReference type="PROSITE" id="PS50801">
    <property type="entry name" value="STAS"/>
    <property type="match status" value="1"/>
</dbReference>
<organism evidence="2 3">
    <name type="scientific">Thalassomonas actiniarum</name>
    <dbReference type="NCBI Taxonomy" id="485447"/>
    <lineage>
        <taxon>Bacteria</taxon>
        <taxon>Pseudomonadati</taxon>
        <taxon>Pseudomonadota</taxon>
        <taxon>Gammaproteobacteria</taxon>
        <taxon>Alteromonadales</taxon>
        <taxon>Colwelliaceae</taxon>
        <taxon>Thalassomonas</taxon>
    </lineage>
</organism>
<dbReference type="InterPro" id="IPR058548">
    <property type="entry name" value="MlaB-like_STAS"/>
</dbReference>
<evidence type="ECO:0000313" key="3">
    <source>
        <dbReference type="Proteomes" id="UP000032568"/>
    </source>
</evidence>
<dbReference type="Proteomes" id="UP000032568">
    <property type="component" value="Chromosome"/>
</dbReference>
<dbReference type="InterPro" id="IPR036513">
    <property type="entry name" value="STAS_dom_sf"/>
</dbReference>
<dbReference type="EMBL" id="CP059735">
    <property type="protein sequence ID" value="WDD98098.1"/>
    <property type="molecule type" value="Genomic_DNA"/>
</dbReference>
<dbReference type="KEGG" id="tact:SG35_022875"/>
<dbReference type="CDD" id="cd07043">
    <property type="entry name" value="STAS_anti-anti-sigma_factors"/>
    <property type="match status" value="1"/>
</dbReference>
<dbReference type="InterPro" id="IPR002645">
    <property type="entry name" value="STAS_dom"/>
</dbReference>
<dbReference type="PANTHER" id="PTHR35849:SF1">
    <property type="entry name" value="INTERMEMBRANE PHOSPHOLIPID TRANSPORT SYSTEM BINDING PROTEIN MLAB"/>
    <property type="match status" value="1"/>
</dbReference>
<reference evidence="2 3" key="1">
    <citation type="journal article" date="2015" name="Genome Announc.">
        <title>Draft Genome Sequences of Marine Isolates of Thalassomonas viridans and Thalassomonas actiniarum.</title>
        <authorList>
            <person name="Olonade I."/>
            <person name="van Zyl L.J."/>
            <person name="Trindade M."/>
        </authorList>
    </citation>
    <scope>NUCLEOTIDE SEQUENCE [LARGE SCALE GENOMIC DNA]</scope>
    <source>
        <strain evidence="2 3">A5K-106</strain>
    </source>
</reference>